<sequence length="313" mass="35696">PEGGTSTLAAELLTGDLELQANLKTIYILDSFHSKSREPVICRILTTLKQLLGSDYISEVLEVQQQENNYDCGFHVLLYINGFNDKKTEQICGVNKDMVEKCRIETSVHLRRHKLNKPAEVIIDDDDDVEVLENIFSYDNCIFNAALRGESTHSFMDRTGTFLPGFEINVDGADMDNSKLESNVDGKKPSQEQQPEDSSTVMKSHSERQLKPPSDFSLLHDKRICQYIKFEVLENAYKLAMDWTMNVLEEKIQGALPFLKRKTTRATTANVLEDTILRDEFVKRVKFGIVQYLLCHKKNRGEVPDTVIELLSK</sequence>
<reference evidence="5" key="1">
    <citation type="journal article" date="2021" name="bioRxiv">
        <title>Whole Genome Assembly and Annotation of Northern Wild Rice, Zizania palustris L., Supports a Whole Genome Duplication in the Zizania Genus.</title>
        <authorList>
            <person name="Haas M."/>
            <person name="Kono T."/>
            <person name="Macchietto M."/>
            <person name="Millas R."/>
            <person name="McGilp L."/>
            <person name="Shao M."/>
            <person name="Duquette J."/>
            <person name="Hirsch C.N."/>
            <person name="Kimball J."/>
        </authorList>
    </citation>
    <scope>NUCLEOTIDE SEQUENCE</scope>
    <source>
        <tissue evidence="5">Fresh leaf tissue</tissue>
    </source>
</reference>
<evidence type="ECO:0000256" key="2">
    <source>
        <dbReference type="ARBA" id="ARBA00022801"/>
    </source>
</evidence>
<dbReference type="InterPro" id="IPR003653">
    <property type="entry name" value="Peptidase_C48_C"/>
</dbReference>
<dbReference type="AlphaFoldDB" id="A0A8J5R8U7"/>
<keyword evidence="2" id="KW-0378">Hydrolase</keyword>
<dbReference type="Proteomes" id="UP000729402">
    <property type="component" value="Unassembled WGS sequence"/>
</dbReference>
<keyword evidence="1" id="KW-0645">Protease</keyword>
<dbReference type="OrthoDB" id="695464at2759"/>
<organism evidence="5 6">
    <name type="scientific">Zizania palustris</name>
    <name type="common">Northern wild rice</name>
    <dbReference type="NCBI Taxonomy" id="103762"/>
    <lineage>
        <taxon>Eukaryota</taxon>
        <taxon>Viridiplantae</taxon>
        <taxon>Streptophyta</taxon>
        <taxon>Embryophyta</taxon>
        <taxon>Tracheophyta</taxon>
        <taxon>Spermatophyta</taxon>
        <taxon>Magnoliopsida</taxon>
        <taxon>Liliopsida</taxon>
        <taxon>Poales</taxon>
        <taxon>Poaceae</taxon>
        <taxon>BOP clade</taxon>
        <taxon>Oryzoideae</taxon>
        <taxon>Oryzeae</taxon>
        <taxon>Zizaniinae</taxon>
        <taxon>Zizania</taxon>
    </lineage>
</organism>
<evidence type="ECO:0000313" key="5">
    <source>
        <dbReference type="EMBL" id="KAG8041423.1"/>
    </source>
</evidence>
<evidence type="ECO:0000256" key="3">
    <source>
        <dbReference type="SAM" id="MobiDB-lite"/>
    </source>
</evidence>
<dbReference type="GO" id="GO:0006508">
    <property type="term" value="P:proteolysis"/>
    <property type="evidence" value="ECO:0007669"/>
    <property type="project" value="UniProtKB-KW"/>
</dbReference>
<evidence type="ECO:0000256" key="1">
    <source>
        <dbReference type="ARBA" id="ARBA00022670"/>
    </source>
</evidence>
<dbReference type="EMBL" id="JAAALK010001661">
    <property type="protein sequence ID" value="KAG8041423.1"/>
    <property type="molecule type" value="Genomic_DNA"/>
</dbReference>
<proteinExistence type="predicted"/>
<evidence type="ECO:0000259" key="4">
    <source>
        <dbReference type="Pfam" id="PF02902"/>
    </source>
</evidence>
<feature type="compositionally biased region" description="Polar residues" evidence="3">
    <location>
        <begin position="191"/>
        <end position="203"/>
    </location>
</feature>
<feature type="non-terminal residue" evidence="5">
    <location>
        <position position="1"/>
    </location>
</feature>
<protein>
    <recommendedName>
        <fullName evidence="4">Ubiquitin-like protease family profile domain-containing protein</fullName>
    </recommendedName>
</protein>
<evidence type="ECO:0000313" key="6">
    <source>
        <dbReference type="Proteomes" id="UP000729402"/>
    </source>
</evidence>
<reference evidence="5" key="2">
    <citation type="submission" date="2021-02" db="EMBL/GenBank/DDBJ databases">
        <authorList>
            <person name="Kimball J.A."/>
            <person name="Haas M.W."/>
            <person name="Macchietto M."/>
            <person name="Kono T."/>
            <person name="Duquette J."/>
            <person name="Shao M."/>
        </authorList>
    </citation>
    <scope>NUCLEOTIDE SEQUENCE</scope>
    <source>
        <tissue evidence="5">Fresh leaf tissue</tissue>
    </source>
</reference>
<accession>A0A8J5R8U7</accession>
<keyword evidence="6" id="KW-1185">Reference proteome</keyword>
<feature type="domain" description="Ubiquitin-like protease family profile" evidence="4">
    <location>
        <begin position="24"/>
        <end position="100"/>
    </location>
</feature>
<feature type="region of interest" description="Disordered" evidence="3">
    <location>
        <begin position="177"/>
        <end position="214"/>
    </location>
</feature>
<dbReference type="GO" id="GO:0008234">
    <property type="term" value="F:cysteine-type peptidase activity"/>
    <property type="evidence" value="ECO:0007669"/>
    <property type="project" value="InterPro"/>
</dbReference>
<gene>
    <name evidence="5" type="ORF">GUJ93_ZPchr1554g46485</name>
</gene>
<comment type="caution">
    <text evidence="5">The sequence shown here is derived from an EMBL/GenBank/DDBJ whole genome shotgun (WGS) entry which is preliminary data.</text>
</comment>
<dbReference type="Pfam" id="PF02902">
    <property type="entry name" value="Peptidase_C48"/>
    <property type="match status" value="1"/>
</dbReference>
<name>A0A8J5R8U7_ZIZPA</name>
<feature type="compositionally biased region" description="Basic and acidic residues" evidence="3">
    <location>
        <begin position="177"/>
        <end position="190"/>
    </location>
</feature>